<dbReference type="PROSITE" id="PS50222">
    <property type="entry name" value="EF_HAND_2"/>
    <property type="match status" value="2"/>
</dbReference>
<sequence length="208" mass="23551">MGFQFSTQELCLILEQVLEVSTSNVGKNFVEFSHFLVVTSVLDRCYISNVEIMRIFQEFDKDGDGYISPEELRNLLLRIGEDFTELDIQEMMSAADEDGDGFVSFNEFVQVMTCSETSQEGQFVKEGSDIETFRDFSREASINKSISDDNVSCSSCSTITSSSSVVELRYPTPRPDAKSSQKKKRFLSKGSSSKNHKKQSIAAWFKKW</sequence>
<dbReference type="SMART" id="SM00054">
    <property type="entry name" value="EFh"/>
    <property type="match status" value="2"/>
</dbReference>
<evidence type="ECO:0000313" key="6">
    <source>
        <dbReference type="Proteomes" id="UP001642483"/>
    </source>
</evidence>
<dbReference type="CDD" id="cd00051">
    <property type="entry name" value="EFh"/>
    <property type="match status" value="1"/>
</dbReference>
<dbReference type="PANTHER" id="PTHR23050">
    <property type="entry name" value="CALCIUM BINDING PROTEIN"/>
    <property type="match status" value="1"/>
</dbReference>
<keyword evidence="6" id="KW-1185">Reference proteome</keyword>
<comment type="caution">
    <text evidence="5">The sequence shown here is derived from an EMBL/GenBank/DDBJ whole genome shotgun (WGS) entry which is preliminary data.</text>
</comment>
<dbReference type="Proteomes" id="UP001642483">
    <property type="component" value="Unassembled WGS sequence"/>
</dbReference>
<feature type="domain" description="EF-hand" evidence="4">
    <location>
        <begin position="47"/>
        <end position="82"/>
    </location>
</feature>
<dbReference type="Gene3D" id="1.10.238.10">
    <property type="entry name" value="EF-hand"/>
    <property type="match status" value="1"/>
</dbReference>
<keyword evidence="1" id="KW-0677">Repeat</keyword>
<dbReference type="InterPro" id="IPR050145">
    <property type="entry name" value="Centrin_CML-like"/>
</dbReference>
<evidence type="ECO:0000256" key="2">
    <source>
        <dbReference type="ARBA" id="ARBA00022837"/>
    </source>
</evidence>
<feature type="domain" description="EF-hand" evidence="4">
    <location>
        <begin position="83"/>
        <end position="118"/>
    </location>
</feature>
<accession>A0ABP0EWV9</accession>
<proteinExistence type="predicted"/>
<dbReference type="InterPro" id="IPR018247">
    <property type="entry name" value="EF_Hand_1_Ca_BS"/>
</dbReference>
<keyword evidence="2" id="KW-0106">Calcium</keyword>
<evidence type="ECO:0000313" key="5">
    <source>
        <dbReference type="EMBL" id="CAK8671949.1"/>
    </source>
</evidence>
<feature type="region of interest" description="Disordered" evidence="3">
    <location>
        <begin position="169"/>
        <end position="208"/>
    </location>
</feature>
<reference evidence="5 6" key="1">
    <citation type="submission" date="2024-02" db="EMBL/GenBank/DDBJ databases">
        <authorList>
            <person name="Daric V."/>
            <person name="Darras S."/>
        </authorList>
    </citation>
    <scope>NUCLEOTIDE SEQUENCE [LARGE SCALE GENOMIC DNA]</scope>
</reference>
<evidence type="ECO:0000256" key="1">
    <source>
        <dbReference type="ARBA" id="ARBA00022737"/>
    </source>
</evidence>
<evidence type="ECO:0000259" key="4">
    <source>
        <dbReference type="PROSITE" id="PS50222"/>
    </source>
</evidence>
<dbReference type="Pfam" id="PF13499">
    <property type="entry name" value="EF-hand_7"/>
    <property type="match status" value="1"/>
</dbReference>
<evidence type="ECO:0000256" key="3">
    <source>
        <dbReference type="SAM" id="MobiDB-lite"/>
    </source>
</evidence>
<organism evidence="5 6">
    <name type="scientific">Clavelina lepadiformis</name>
    <name type="common">Light-bulb sea squirt</name>
    <name type="synonym">Ascidia lepadiformis</name>
    <dbReference type="NCBI Taxonomy" id="159417"/>
    <lineage>
        <taxon>Eukaryota</taxon>
        <taxon>Metazoa</taxon>
        <taxon>Chordata</taxon>
        <taxon>Tunicata</taxon>
        <taxon>Ascidiacea</taxon>
        <taxon>Aplousobranchia</taxon>
        <taxon>Clavelinidae</taxon>
        <taxon>Clavelina</taxon>
    </lineage>
</organism>
<dbReference type="PROSITE" id="PS00018">
    <property type="entry name" value="EF_HAND_1"/>
    <property type="match status" value="2"/>
</dbReference>
<dbReference type="SUPFAM" id="SSF47473">
    <property type="entry name" value="EF-hand"/>
    <property type="match status" value="1"/>
</dbReference>
<dbReference type="InterPro" id="IPR011992">
    <property type="entry name" value="EF-hand-dom_pair"/>
</dbReference>
<dbReference type="EMBL" id="CAWYQH010000001">
    <property type="protein sequence ID" value="CAK8671949.1"/>
    <property type="molecule type" value="Genomic_DNA"/>
</dbReference>
<name>A0ABP0EWV9_CLALP</name>
<protein>
    <recommendedName>
        <fullName evidence="4">EF-hand domain-containing protein</fullName>
    </recommendedName>
</protein>
<gene>
    <name evidence="5" type="ORF">CVLEPA_LOCUS969</name>
</gene>
<dbReference type="InterPro" id="IPR002048">
    <property type="entry name" value="EF_hand_dom"/>
</dbReference>